<gene>
    <name evidence="2" type="ORF">B7R22_13445</name>
</gene>
<organism evidence="2 3">
    <name type="scientific">Subtercola boreus</name>
    <dbReference type="NCBI Taxonomy" id="120213"/>
    <lineage>
        <taxon>Bacteria</taxon>
        <taxon>Bacillati</taxon>
        <taxon>Actinomycetota</taxon>
        <taxon>Actinomycetes</taxon>
        <taxon>Micrococcales</taxon>
        <taxon>Microbacteriaceae</taxon>
        <taxon>Subtercola</taxon>
    </lineage>
</organism>
<evidence type="ECO:0000256" key="1">
    <source>
        <dbReference type="SAM" id="SignalP"/>
    </source>
</evidence>
<dbReference type="EMBL" id="NBXB01000034">
    <property type="protein sequence ID" value="RFA13651.1"/>
    <property type="molecule type" value="Genomic_DNA"/>
</dbReference>
<reference evidence="2 3" key="1">
    <citation type="submission" date="2017-04" db="EMBL/GenBank/DDBJ databases">
        <title>Comparative genome analysis of Subtercola boreus.</title>
        <authorList>
            <person name="Cho Y.-J."/>
            <person name="Cho A."/>
            <person name="Kim O.-S."/>
            <person name="Lee J.-I."/>
        </authorList>
    </citation>
    <scope>NUCLEOTIDE SEQUENCE [LARGE SCALE GENOMIC DNA]</scope>
    <source>
        <strain evidence="2 3">P27479</strain>
    </source>
</reference>
<dbReference type="AlphaFoldDB" id="A0A3E0VV46"/>
<feature type="chain" id="PRO_5038633209" evidence="1">
    <location>
        <begin position="30"/>
        <end position="84"/>
    </location>
</feature>
<proteinExistence type="predicted"/>
<keyword evidence="1" id="KW-0732">Signal</keyword>
<dbReference type="Proteomes" id="UP000256541">
    <property type="component" value="Unassembled WGS sequence"/>
</dbReference>
<sequence>MGPSSRLARTTTVVALALLLAGCSTPASTGAESPAAATASAPAVTAYPADTAAAISKAATDVMTANGIPGAIRNSSSSPPPTHW</sequence>
<dbReference type="PROSITE" id="PS51257">
    <property type="entry name" value="PROKAR_LIPOPROTEIN"/>
    <property type="match status" value="1"/>
</dbReference>
<evidence type="ECO:0000313" key="2">
    <source>
        <dbReference type="EMBL" id="RFA13651.1"/>
    </source>
</evidence>
<dbReference type="RefSeq" id="WP_116412212.1">
    <property type="nucleotide sequence ID" value="NZ_NBXB01000034.1"/>
</dbReference>
<comment type="caution">
    <text evidence="2">The sequence shown here is derived from an EMBL/GenBank/DDBJ whole genome shotgun (WGS) entry which is preliminary data.</text>
</comment>
<feature type="signal peptide" evidence="1">
    <location>
        <begin position="1"/>
        <end position="29"/>
    </location>
</feature>
<protein>
    <submittedName>
        <fullName evidence="2">Uncharacterized protein</fullName>
    </submittedName>
</protein>
<evidence type="ECO:0000313" key="3">
    <source>
        <dbReference type="Proteomes" id="UP000256541"/>
    </source>
</evidence>
<accession>A0A3E0VV46</accession>
<name>A0A3E0VV46_9MICO</name>